<comment type="caution">
    <text evidence="5">The sequence shown here is derived from an EMBL/GenBank/DDBJ whole genome shotgun (WGS) entry which is preliminary data.</text>
</comment>
<feature type="domain" description="Peptidase M16 C-terminal" evidence="4">
    <location>
        <begin position="179"/>
        <end position="260"/>
    </location>
</feature>
<evidence type="ECO:0000256" key="1">
    <source>
        <dbReference type="ARBA" id="ARBA00002123"/>
    </source>
</evidence>
<keyword evidence="6" id="KW-1185">Reference proteome</keyword>
<accession>A0A0L7LR69</accession>
<dbReference type="PANTHER" id="PTHR11851">
    <property type="entry name" value="METALLOPROTEASE"/>
    <property type="match status" value="1"/>
</dbReference>
<dbReference type="GO" id="GO:0006627">
    <property type="term" value="P:protein processing involved in protein targeting to mitochondrion"/>
    <property type="evidence" value="ECO:0007669"/>
    <property type="project" value="TreeGrafter"/>
</dbReference>
<comment type="similarity">
    <text evidence="2">Belongs to the peptidase M16 family.</text>
</comment>
<reference evidence="5 6" key="1">
    <citation type="journal article" date="2015" name="Genome Biol. Evol.">
        <title>The genome of winter moth (Operophtera brumata) provides a genomic perspective on sexual dimorphism and phenology.</title>
        <authorList>
            <person name="Derks M.F."/>
            <person name="Smit S."/>
            <person name="Salis L."/>
            <person name="Schijlen E."/>
            <person name="Bossers A."/>
            <person name="Mateman C."/>
            <person name="Pijl A.S."/>
            <person name="de Ridder D."/>
            <person name="Groenen M.A."/>
            <person name="Visser M.E."/>
            <person name="Megens H.J."/>
        </authorList>
    </citation>
    <scope>NUCLEOTIDE SEQUENCE [LARGE SCALE GENOMIC DNA]</scope>
    <source>
        <strain evidence="5">WM2013NL</strain>
        <tissue evidence="5">Head and thorax</tissue>
    </source>
</reference>
<dbReference type="GO" id="GO:0046872">
    <property type="term" value="F:metal ion binding"/>
    <property type="evidence" value="ECO:0007669"/>
    <property type="project" value="InterPro"/>
</dbReference>
<evidence type="ECO:0000259" key="3">
    <source>
        <dbReference type="Pfam" id="PF00675"/>
    </source>
</evidence>
<comment type="function">
    <text evidence="1">Substrate recognition and binding subunit of the essential mitochondrial processing protease (MPP), which cleaves the mitochondrial sequence off newly imported precursors proteins.</text>
</comment>
<dbReference type="PANTHER" id="PTHR11851:SF49">
    <property type="entry name" value="MITOCHONDRIAL-PROCESSING PEPTIDASE SUBUNIT ALPHA"/>
    <property type="match status" value="1"/>
</dbReference>
<dbReference type="GO" id="GO:0005739">
    <property type="term" value="C:mitochondrion"/>
    <property type="evidence" value="ECO:0007669"/>
    <property type="project" value="TreeGrafter"/>
</dbReference>
<dbReference type="SUPFAM" id="SSF63411">
    <property type="entry name" value="LuxS/MPP-like metallohydrolase"/>
    <property type="match status" value="1"/>
</dbReference>
<dbReference type="Pfam" id="PF05193">
    <property type="entry name" value="Peptidase_M16_C"/>
    <property type="match status" value="1"/>
</dbReference>
<dbReference type="InterPro" id="IPR011765">
    <property type="entry name" value="Pept_M16_N"/>
</dbReference>
<dbReference type="STRING" id="104452.A0A0L7LR69"/>
<gene>
    <name evidence="5" type="ORF">OBRU01_01673</name>
</gene>
<dbReference type="InterPro" id="IPR007863">
    <property type="entry name" value="Peptidase_M16_C"/>
</dbReference>
<dbReference type="Gene3D" id="3.30.830.10">
    <property type="entry name" value="Metalloenzyme, LuxS/M16 peptidase-like"/>
    <property type="match status" value="2"/>
</dbReference>
<evidence type="ECO:0000313" key="6">
    <source>
        <dbReference type="Proteomes" id="UP000037510"/>
    </source>
</evidence>
<protein>
    <submittedName>
        <fullName evidence="5">Uncharacterized protein</fullName>
    </submittedName>
</protein>
<dbReference type="Pfam" id="PF00675">
    <property type="entry name" value="Peptidase_M16"/>
    <property type="match status" value="1"/>
</dbReference>
<sequence length="305" mass="33916">MSHVTDVKFLFTRLFSLKNGLHAPRWGIRKFSQDIDKAQQPLCKGSVTPLPPLSEPMTNLPPVTYSSVKGEDALTEVTVLSNGLRVASEKKFGQFCTAGVVIDSGPRYEVAYPNGICHFLEKLSFGATHKFATRDVMLRELERHGGICDCQGSRDTTAAYRGNTLGLPKICPKENVNKIDRGIVLNYLKNHYTPERMVVAAVGVDHAPFVEFVQKYFVDMKPTWDSEDSGTFQPVEECEVPLFPGSDLPELSHVVIGLESEYHWMFNATAYNHAYGDTGLFCVHSAAPPNRIYDTTLTQLLLTAI</sequence>
<evidence type="ECO:0000313" key="5">
    <source>
        <dbReference type="EMBL" id="KOB77957.1"/>
    </source>
</evidence>
<evidence type="ECO:0000259" key="4">
    <source>
        <dbReference type="Pfam" id="PF05193"/>
    </source>
</evidence>
<dbReference type="AlphaFoldDB" id="A0A0L7LR69"/>
<dbReference type="InterPro" id="IPR050361">
    <property type="entry name" value="MPP/UQCRC_Complex"/>
</dbReference>
<name>A0A0L7LR69_OPEBR</name>
<dbReference type="Proteomes" id="UP000037510">
    <property type="component" value="Unassembled WGS sequence"/>
</dbReference>
<dbReference type="EMBL" id="JTDY01000275">
    <property type="protein sequence ID" value="KOB77957.1"/>
    <property type="molecule type" value="Genomic_DNA"/>
</dbReference>
<evidence type="ECO:0000256" key="2">
    <source>
        <dbReference type="ARBA" id="ARBA00007261"/>
    </source>
</evidence>
<organism evidence="5 6">
    <name type="scientific">Operophtera brumata</name>
    <name type="common">Winter moth</name>
    <name type="synonym">Phalaena brumata</name>
    <dbReference type="NCBI Taxonomy" id="104452"/>
    <lineage>
        <taxon>Eukaryota</taxon>
        <taxon>Metazoa</taxon>
        <taxon>Ecdysozoa</taxon>
        <taxon>Arthropoda</taxon>
        <taxon>Hexapoda</taxon>
        <taxon>Insecta</taxon>
        <taxon>Pterygota</taxon>
        <taxon>Neoptera</taxon>
        <taxon>Endopterygota</taxon>
        <taxon>Lepidoptera</taxon>
        <taxon>Glossata</taxon>
        <taxon>Ditrysia</taxon>
        <taxon>Geometroidea</taxon>
        <taxon>Geometridae</taxon>
        <taxon>Larentiinae</taxon>
        <taxon>Operophtera</taxon>
    </lineage>
</organism>
<feature type="domain" description="Peptidase M16 N-terminal" evidence="3">
    <location>
        <begin position="85"/>
        <end position="158"/>
    </location>
</feature>
<dbReference type="InterPro" id="IPR011249">
    <property type="entry name" value="Metalloenz_LuxS/M16"/>
</dbReference>
<proteinExistence type="inferred from homology"/>